<comment type="caution">
    <text evidence="9">The sequence shown here is derived from an EMBL/GenBank/DDBJ whole genome shotgun (WGS) entry which is preliminary data.</text>
</comment>
<dbReference type="GO" id="GO:0055085">
    <property type="term" value="P:transmembrane transport"/>
    <property type="evidence" value="ECO:0007669"/>
    <property type="project" value="InterPro"/>
</dbReference>
<feature type="domain" description="Citrate transporter-like" evidence="7">
    <location>
        <begin position="261"/>
        <end position="420"/>
    </location>
</feature>
<organism evidence="9 10">
    <name type="scientific">Intestinimonas massiliensis</name>
    <name type="common">ex Afouda et al. 2020</name>
    <dbReference type="NCBI Taxonomy" id="1673721"/>
    <lineage>
        <taxon>Bacteria</taxon>
        <taxon>Bacillati</taxon>
        <taxon>Bacillota</taxon>
        <taxon>Clostridia</taxon>
        <taxon>Eubacteriales</taxon>
        <taxon>Intestinimonas</taxon>
    </lineage>
</organism>
<feature type="transmembrane region" description="Helical" evidence="6">
    <location>
        <begin position="285"/>
        <end position="303"/>
    </location>
</feature>
<feature type="transmembrane region" description="Helical" evidence="6">
    <location>
        <begin position="49"/>
        <end position="69"/>
    </location>
</feature>
<evidence type="ECO:0000256" key="1">
    <source>
        <dbReference type="ARBA" id="ARBA00004141"/>
    </source>
</evidence>
<name>A0AAW5JMT1_9FIRM</name>
<comment type="subcellular location">
    <subcellularLocation>
        <location evidence="1">Membrane</location>
        <topology evidence="1">Multi-pass membrane protein</topology>
    </subcellularLocation>
</comment>
<sequence>MALWLCIIAIVISILVGWKFKLNTGILAMGFAFAIGICVMGMKASAIIAFWPTTIVFYLLSISLFFNYATENGTMEVLGQKLLYAMGGNAKLVPFAIAAVSAIVGGLGAGASTPAIVGPFAFVMAATAGVNPVLTAIAITFGNLVGSNNPYNGYGGSISKNLIIANGVDEVTTMDWSLKIWFNCCIITILIIVLFYLVLKGHKADKVAMGQRPPAFNPIQKRTVTILVAAFFLMVVPPILNTWIQGVAILSTLNQLCQPQVIMMLGALLCAVLKLGDEKTVIRKIPISTIVMIVGVYSLIKVAAEAGLVDFISGVLSSSIPRLLVPAAIVLFAAFLSFFSSSTSTVMPLMYPMVPALAASLSLNPITLYTCIFFGGLATACSPFSTGGAVCIAANPYEDQKELLSNKMIIAALVCPVVTIIAAELGLFSLFQA</sequence>
<proteinExistence type="predicted"/>
<evidence type="ECO:0000256" key="2">
    <source>
        <dbReference type="ARBA" id="ARBA00022448"/>
    </source>
</evidence>
<dbReference type="AlphaFoldDB" id="A0AAW5JMT1"/>
<feature type="transmembrane region" description="Helical" evidence="6">
    <location>
        <begin position="219"/>
        <end position="240"/>
    </location>
</feature>
<evidence type="ECO:0000256" key="5">
    <source>
        <dbReference type="ARBA" id="ARBA00023136"/>
    </source>
</evidence>
<dbReference type="InterPro" id="IPR004680">
    <property type="entry name" value="Cit_transptr-like_dom"/>
</dbReference>
<dbReference type="Pfam" id="PF03600">
    <property type="entry name" value="CitMHS"/>
    <property type="match status" value="1"/>
</dbReference>
<dbReference type="InterPro" id="IPR009827">
    <property type="entry name" value="MatC_N"/>
</dbReference>
<feature type="transmembrane region" description="Helical" evidence="6">
    <location>
        <begin position="409"/>
        <end position="431"/>
    </location>
</feature>
<dbReference type="Proteomes" id="UP001204562">
    <property type="component" value="Unassembled WGS sequence"/>
</dbReference>
<feature type="transmembrane region" description="Helical" evidence="6">
    <location>
        <begin position="349"/>
        <end position="366"/>
    </location>
</feature>
<dbReference type="RefSeq" id="WP_256304442.1">
    <property type="nucleotide sequence ID" value="NZ_JANFYS010000026.1"/>
</dbReference>
<feature type="transmembrane region" description="Helical" evidence="6">
    <location>
        <begin position="180"/>
        <end position="199"/>
    </location>
</feature>
<evidence type="ECO:0000256" key="4">
    <source>
        <dbReference type="ARBA" id="ARBA00022989"/>
    </source>
</evidence>
<feature type="transmembrane region" description="Helical" evidence="6">
    <location>
        <begin position="120"/>
        <end position="141"/>
    </location>
</feature>
<gene>
    <name evidence="9" type="ORF">NE579_12090</name>
</gene>
<accession>A0AAW5JMT1</accession>
<feature type="domain" description="Dicarboxylate carrier MatC N-terminal" evidence="8">
    <location>
        <begin position="6"/>
        <end position="146"/>
    </location>
</feature>
<feature type="transmembrane region" description="Helical" evidence="6">
    <location>
        <begin position="252"/>
        <end position="273"/>
    </location>
</feature>
<dbReference type="EMBL" id="JANFYS010000026">
    <property type="protein sequence ID" value="MCQ4771197.1"/>
    <property type="molecule type" value="Genomic_DNA"/>
</dbReference>
<evidence type="ECO:0000259" key="8">
    <source>
        <dbReference type="Pfam" id="PF07158"/>
    </source>
</evidence>
<evidence type="ECO:0000256" key="3">
    <source>
        <dbReference type="ARBA" id="ARBA00022692"/>
    </source>
</evidence>
<feature type="transmembrane region" description="Helical" evidence="6">
    <location>
        <begin position="89"/>
        <end position="108"/>
    </location>
</feature>
<evidence type="ECO:0000313" key="9">
    <source>
        <dbReference type="EMBL" id="MCQ4771197.1"/>
    </source>
</evidence>
<protein>
    <submittedName>
        <fullName evidence="9">SLC13 family permease</fullName>
    </submittedName>
</protein>
<feature type="transmembrane region" description="Helical" evidence="6">
    <location>
        <begin position="27"/>
        <end position="42"/>
    </location>
</feature>
<keyword evidence="5 6" id="KW-0472">Membrane</keyword>
<keyword evidence="3 6" id="KW-0812">Transmembrane</keyword>
<dbReference type="GO" id="GO:0016020">
    <property type="term" value="C:membrane"/>
    <property type="evidence" value="ECO:0007669"/>
    <property type="project" value="UniProtKB-SubCell"/>
</dbReference>
<reference evidence="9" key="1">
    <citation type="submission" date="2022-06" db="EMBL/GenBank/DDBJ databases">
        <title>Isolation of gut microbiota from human fecal samples.</title>
        <authorList>
            <person name="Pamer E.G."/>
            <person name="Barat B."/>
            <person name="Waligurski E."/>
            <person name="Medina S."/>
            <person name="Paddock L."/>
            <person name="Mostad J."/>
        </authorList>
    </citation>
    <scope>NUCLEOTIDE SEQUENCE</scope>
    <source>
        <strain evidence="9">DFI.9.91</strain>
    </source>
</reference>
<keyword evidence="2" id="KW-0813">Transport</keyword>
<evidence type="ECO:0000256" key="6">
    <source>
        <dbReference type="SAM" id="Phobius"/>
    </source>
</evidence>
<dbReference type="Pfam" id="PF07158">
    <property type="entry name" value="MatC_N"/>
    <property type="match status" value="1"/>
</dbReference>
<feature type="transmembrane region" description="Helical" evidence="6">
    <location>
        <begin position="323"/>
        <end position="342"/>
    </location>
</feature>
<evidence type="ECO:0000259" key="7">
    <source>
        <dbReference type="Pfam" id="PF03600"/>
    </source>
</evidence>
<keyword evidence="4 6" id="KW-1133">Transmembrane helix</keyword>
<evidence type="ECO:0000313" key="10">
    <source>
        <dbReference type="Proteomes" id="UP001204562"/>
    </source>
</evidence>